<evidence type="ECO:0000313" key="3">
    <source>
        <dbReference type="Proteomes" id="UP000723463"/>
    </source>
</evidence>
<protein>
    <submittedName>
        <fullName evidence="2">Uncharacterized protein</fullName>
    </submittedName>
</protein>
<organism evidence="2 3">
    <name type="scientific">Mortierella hygrophila</name>
    <dbReference type="NCBI Taxonomy" id="979708"/>
    <lineage>
        <taxon>Eukaryota</taxon>
        <taxon>Fungi</taxon>
        <taxon>Fungi incertae sedis</taxon>
        <taxon>Mucoromycota</taxon>
        <taxon>Mortierellomycotina</taxon>
        <taxon>Mortierellomycetes</taxon>
        <taxon>Mortierellales</taxon>
        <taxon>Mortierellaceae</taxon>
        <taxon>Mortierella</taxon>
    </lineage>
</organism>
<comment type="caution">
    <text evidence="2">The sequence shown here is derived from an EMBL/GenBank/DDBJ whole genome shotgun (WGS) entry which is preliminary data.</text>
</comment>
<evidence type="ECO:0000256" key="1">
    <source>
        <dbReference type="SAM" id="MobiDB-lite"/>
    </source>
</evidence>
<dbReference type="Proteomes" id="UP000723463">
    <property type="component" value="Unassembled WGS sequence"/>
</dbReference>
<name>A0A9P6JXP8_9FUNG</name>
<sequence>MAYLKLNQEDKNAHTYTYAEIPEHYTYDRNNRKWDKRKQKDAFKIARIYFVQSKESESTAFSATSQSQPPITAKNRVKSSPSWRAPTSKP</sequence>
<reference evidence="2" key="1">
    <citation type="journal article" date="2020" name="Fungal Divers.">
        <title>Resolving the Mortierellaceae phylogeny through synthesis of multi-gene phylogenetics and phylogenomics.</title>
        <authorList>
            <person name="Vandepol N."/>
            <person name="Liber J."/>
            <person name="Desiro A."/>
            <person name="Na H."/>
            <person name="Kennedy M."/>
            <person name="Barry K."/>
            <person name="Grigoriev I.V."/>
            <person name="Miller A.N."/>
            <person name="O'Donnell K."/>
            <person name="Stajich J.E."/>
            <person name="Bonito G."/>
        </authorList>
    </citation>
    <scope>NUCLEOTIDE SEQUENCE</scope>
    <source>
        <strain evidence="2">NRRL 2591</strain>
    </source>
</reference>
<dbReference type="AlphaFoldDB" id="A0A9P6JXP8"/>
<evidence type="ECO:0000313" key="2">
    <source>
        <dbReference type="EMBL" id="KAF9537008.1"/>
    </source>
</evidence>
<keyword evidence="3" id="KW-1185">Reference proteome</keyword>
<feature type="region of interest" description="Disordered" evidence="1">
    <location>
        <begin position="55"/>
        <end position="90"/>
    </location>
</feature>
<proteinExistence type="predicted"/>
<gene>
    <name evidence="2" type="ORF">EC957_009047</name>
</gene>
<dbReference type="EMBL" id="JAAAXW010000485">
    <property type="protein sequence ID" value="KAF9537008.1"/>
    <property type="molecule type" value="Genomic_DNA"/>
</dbReference>
<feature type="compositionally biased region" description="Polar residues" evidence="1">
    <location>
        <begin position="58"/>
        <end position="70"/>
    </location>
</feature>
<accession>A0A9P6JXP8</accession>